<proteinExistence type="predicted"/>
<dbReference type="EMBL" id="GGEC01046339">
    <property type="protein sequence ID" value="MBX26823.1"/>
    <property type="molecule type" value="Transcribed_RNA"/>
</dbReference>
<evidence type="ECO:0000256" key="1">
    <source>
        <dbReference type="SAM" id="Phobius"/>
    </source>
</evidence>
<feature type="transmembrane region" description="Helical" evidence="1">
    <location>
        <begin position="33"/>
        <end position="54"/>
    </location>
</feature>
<keyword evidence="1" id="KW-0472">Membrane</keyword>
<reference evidence="2" key="1">
    <citation type="submission" date="2018-02" db="EMBL/GenBank/DDBJ databases">
        <title>Rhizophora mucronata_Transcriptome.</title>
        <authorList>
            <person name="Meera S.P."/>
            <person name="Sreeshan A."/>
            <person name="Augustine A."/>
        </authorList>
    </citation>
    <scope>NUCLEOTIDE SEQUENCE</scope>
    <source>
        <tissue evidence="2">Leaf</tissue>
    </source>
</reference>
<keyword evidence="1" id="KW-0812">Transmembrane</keyword>
<accession>A0A2P2M9E2</accession>
<evidence type="ECO:0000313" key="2">
    <source>
        <dbReference type="EMBL" id="MBX26823.1"/>
    </source>
</evidence>
<sequence>MIRRRYVLRALLVNFLKIASFIQLIQKMSCIRCWAICYVICMVLSILGLIISAITI</sequence>
<name>A0A2P2M9E2_RHIMU</name>
<keyword evidence="1" id="KW-1133">Transmembrane helix</keyword>
<dbReference type="AlphaFoldDB" id="A0A2P2M9E2"/>
<protein>
    <submittedName>
        <fullName evidence="2">Pre-rRNA-processing protein TSR1 homolog</fullName>
    </submittedName>
</protein>
<organism evidence="2">
    <name type="scientific">Rhizophora mucronata</name>
    <name type="common">Asiatic mangrove</name>
    <dbReference type="NCBI Taxonomy" id="61149"/>
    <lineage>
        <taxon>Eukaryota</taxon>
        <taxon>Viridiplantae</taxon>
        <taxon>Streptophyta</taxon>
        <taxon>Embryophyta</taxon>
        <taxon>Tracheophyta</taxon>
        <taxon>Spermatophyta</taxon>
        <taxon>Magnoliopsida</taxon>
        <taxon>eudicotyledons</taxon>
        <taxon>Gunneridae</taxon>
        <taxon>Pentapetalae</taxon>
        <taxon>rosids</taxon>
        <taxon>fabids</taxon>
        <taxon>Malpighiales</taxon>
        <taxon>Rhizophoraceae</taxon>
        <taxon>Rhizophora</taxon>
    </lineage>
</organism>